<protein>
    <submittedName>
        <fullName evidence="4">Thioredoxin</fullName>
    </submittedName>
</protein>
<dbReference type="GO" id="GO:0005737">
    <property type="term" value="C:cytoplasm"/>
    <property type="evidence" value="ECO:0007669"/>
    <property type="project" value="TreeGrafter"/>
</dbReference>
<dbReference type="InterPro" id="IPR013766">
    <property type="entry name" value="Thioredoxin_domain"/>
</dbReference>
<dbReference type="EMBL" id="PVWK01000088">
    <property type="protein sequence ID" value="PSB27568.1"/>
    <property type="molecule type" value="Genomic_DNA"/>
</dbReference>
<dbReference type="Proteomes" id="UP000239576">
    <property type="component" value="Unassembled WGS sequence"/>
</dbReference>
<dbReference type="PANTHER" id="PTHR45663:SF11">
    <property type="entry name" value="GEO12009P1"/>
    <property type="match status" value="1"/>
</dbReference>
<keyword evidence="2" id="KW-0676">Redox-active center</keyword>
<dbReference type="PROSITE" id="PS51352">
    <property type="entry name" value="THIOREDOXIN_2"/>
    <property type="match status" value="1"/>
</dbReference>
<keyword evidence="5" id="KW-1185">Reference proteome</keyword>
<comment type="caution">
    <text evidence="4">The sequence shown here is derived from an EMBL/GenBank/DDBJ whole genome shotgun (WGS) entry which is preliminary data.</text>
</comment>
<dbReference type="AlphaFoldDB" id="A0A2T1E4C1"/>
<dbReference type="PANTHER" id="PTHR45663">
    <property type="entry name" value="GEO12009P1"/>
    <property type="match status" value="1"/>
</dbReference>
<accession>A0A2T1E4C1</accession>
<evidence type="ECO:0000256" key="2">
    <source>
        <dbReference type="ARBA" id="ARBA00023284"/>
    </source>
</evidence>
<comment type="similarity">
    <text evidence="1">Belongs to the thioredoxin family.</text>
</comment>
<dbReference type="Gene3D" id="3.40.30.10">
    <property type="entry name" value="Glutaredoxin"/>
    <property type="match status" value="1"/>
</dbReference>
<gene>
    <name evidence="4" type="ORF">C7B82_16330</name>
</gene>
<evidence type="ECO:0000259" key="3">
    <source>
        <dbReference type="PROSITE" id="PS51352"/>
    </source>
</evidence>
<name>A0A2T1E4C1_9CYAN</name>
<dbReference type="Pfam" id="PF00085">
    <property type="entry name" value="Thioredoxin"/>
    <property type="match status" value="1"/>
</dbReference>
<reference evidence="5" key="1">
    <citation type="submission" date="2018-02" db="EMBL/GenBank/DDBJ databases">
        <authorList>
            <person name="Moore K."/>
            <person name="Momper L."/>
        </authorList>
    </citation>
    <scope>NUCLEOTIDE SEQUENCE [LARGE SCALE GENOMIC DNA]</scope>
    <source>
        <strain evidence="5">ULC18</strain>
    </source>
</reference>
<sequence>MPDSNLYQGRQMLEQLQSQSDKLILVAFVGPHCGACAALKPVLHQLVSDQKGALVLVEIDTTEEFELALAMGIYSTPTVILLKRQQVLTTLVGLQPKKRYAEAIAQFA</sequence>
<feature type="domain" description="Thioredoxin" evidence="3">
    <location>
        <begin position="1"/>
        <end position="108"/>
    </location>
</feature>
<dbReference type="OrthoDB" id="9790390at2"/>
<dbReference type="SUPFAM" id="SSF52833">
    <property type="entry name" value="Thioredoxin-like"/>
    <property type="match status" value="1"/>
</dbReference>
<evidence type="ECO:0000256" key="1">
    <source>
        <dbReference type="ARBA" id="ARBA00008987"/>
    </source>
</evidence>
<organism evidence="4 5">
    <name type="scientific">Stenomitos frigidus ULC18</name>
    <dbReference type="NCBI Taxonomy" id="2107698"/>
    <lineage>
        <taxon>Bacteria</taxon>
        <taxon>Bacillati</taxon>
        <taxon>Cyanobacteriota</taxon>
        <taxon>Cyanophyceae</taxon>
        <taxon>Leptolyngbyales</taxon>
        <taxon>Leptolyngbyaceae</taxon>
        <taxon>Stenomitos</taxon>
    </lineage>
</organism>
<dbReference type="InterPro" id="IPR036249">
    <property type="entry name" value="Thioredoxin-like_sf"/>
</dbReference>
<reference evidence="4 5" key="2">
    <citation type="submission" date="2018-03" db="EMBL/GenBank/DDBJ databases">
        <title>The ancient ancestry and fast evolution of plastids.</title>
        <authorList>
            <person name="Moore K.R."/>
            <person name="Magnabosco C."/>
            <person name="Momper L."/>
            <person name="Gold D.A."/>
            <person name="Bosak T."/>
            <person name="Fournier G.P."/>
        </authorList>
    </citation>
    <scope>NUCLEOTIDE SEQUENCE [LARGE SCALE GENOMIC DNA]</scope>
    <source>
        <strain evidence="4 5">ULC18</strain>
    </source>
</reference>
<evidence type="ECO:0000313" key="4">
    <source>
        <dbReference type="EMBL" id="PSB27568.1"/>
    </source>
</evidence>
<evidence type="ECO:0000313" key="5">
    <source>
        <dbReference type="Proteomes" id="UP000239576"/>
    </source>
</evidence>
<proteinExistence type="inferred from homology"/>
<dbReference type="GO" id="GO:0015035">
    <property type="term" value="F:protein-disulfide reductase activity"/>
    <property type="evidence" value="ECO:0007669"/>
    <property type="project" value="TreeGrafter"/>
</dbReference>